<dbReference type="KEGG" id="cfem:HCR03_15650"/>
<comment type="similarity">
    <text evidence="1">Belongs to the RutC family.</text>
</comment>
<dbReference type="InterPro" id="IPR035959">
    <property type="entry name" value="RutC-like_sf"/>
</dbReference>
<dbReference type="CDD" id="cd00448">
    <property type="entry name" value="YjgF_YER057c_UK114_family"/>
    <property type="match status" value="1"/>
</dbReference>
<evidence type="ECO:0000256" key="1">
    <source>
        <dbReference type="ARBA" id="ARBA00010552"/>
    </source>
</evidence>
<organism evidence="2 3">
    <name type="scientific">Caproicibacter fermentans</name>
    <dbReference type="NCBI Taxonomy" id="2576756"/>
    <lineage>
        <taxon>Bacteria</taxon>
        <taxon>Bacillati</taxon>
        <taxon>Bacillota</taxon>
        <taxon>Clostridia</taxon>
        <taxon>Eubacteriales</taxon>
        <taxon>Acutalibacteraceae</taxon>
        <taxon>Caproicibacter</taxon>
    </lineage>
</organism>
<gene>
    <name evidence="2" type="ORF">HCR03_15650</name>
</gene>
<proteinExistence type="inferred from homology"/>
<protein>
    <submittedName>
        <fullName evidence="2">RidA family protein</fullName>
    </submittedName>
</protein>
<dbReference type="Gene3D" id="3.30.1330.40">
    <property type="entry name" value="RutC-like"/>
    <property type="match status" value="1"/>
</dbReference>
<dbReference type="SUPFAM" id="SSF55298">
    <property type="entry name" value="YjgF-like"/>
    <property type="match status" value="1"/>
</dbReference>
<evidence type="ECO:0000313" key="3">
    <source>
        <dbReference type="Proteomes" id="UP000515909"/>
    </source>
</evidence>
<dbReference type="PROSITE" id="PS01094">
    <property type="entry name" value="UPF0076"/>
    <property type="match status" value="1"/>
</dbReference>
<dbReference type="GO" id="GO:0019239">
    <property type="term" value="F:deaminase activity"/>
    <property type="evidence" value="ECO:0007669"/>
    <property type="project" value="TreeGrafter"/>
</dbReference>
<dbReference type="GO" id="GO:0005829">
    <property type="term" value="C:cytosol"/>
    <property type="evidence" value="ECO:0007669"/>
    <property type="project" value="TreeGrafter"/>
</dbReference>
<dbReference type="AlphaFoldDB" id="A0A7G8TGB6"/>
<dbReference type="FunFam" id="3.30.1330.40:FF:000001">
    <property type="entry name" value="L-PSP family endoribonuclease"/>
    <property type="match status" value="1"/>
</dbReference>
<dbReference type="InterPro" id="IPR019897">
    <property type="entry name" value="RidA_CS"/>
</dbReference>
<dbReference type="InterPro" id="IPR006175">
    <property type="entry name" value="YjgF/YER057c/UK114"/>
</dbReference>
<reference evidence="2 3" key="1">
    <citation type="submission" date="2020-08" db="EMBL/GenBank/DDBJ databases">
        <title>The isolate Caproiciproducens sp. 7D4C2 produces n-caproate at mildly acidic conditions from hexoses: genome and rBOX comparison with related strains and chain-elongating bacteria.</title>
        <authorList>
            <person name="Esquivel-Elizondo S."/>
            <person name="Bagci C."/>
            <person name="Temovska M."/>
            <person name="Jeon B.S."/>
            <person name="Bessarab I."/>
            <person name="Williams R.B.H."/>
            <person name="Huson D.H."/>
            <person name="Angenent L.T."/>
        </authorList>
    </citation>
    <scope>NUCLEOTIDE SEQUENCE [LARGE SCALE GENOMIC DNA]</scope>
    <source>
        <strain evidence="2 3">7D4C2</strain>
    </source>
</reference>
<dbReference type="Pfam" id="PF01042">
    <property type="entry name" value="Ribonuc_L-PSP"/>
    <property type="match status" value="1"/>
</dbReference>
<dbReference type="InterPro" id="IPR006056">
    <property type="entry name" value="RidA"/>
</dbReference>
<sequence length="126" mass="13585">MIHTEDAPKAIGPYSQATGFEKLIFTSGQLPLNPRTGKFVNGGIEEQTRQSLMNLKAVLAAGGSDFSHVIKTNVFLNSMDDFAAMNRVYAEFFTGEFPARSAVQVAKLPMGALVEIEAVACRSDAD</sequence>
<evidence type="ECO:0000313" key="2">
    <source>
        <dbReference type="EMBL" id="QNK42657.1"/>
    </source>
</evidence>
<dbReference type="PANTHER" id="PTHR11803:SF39">
    <property type="entry name" value="2-IMINOBUTANOATE_2-IMINOPROPANOATE DEAMINASE"/>
    <property type="match status" value="1"/>
</dbReference>
<dbReference type="PANTHER" id="PTHR11803">
    <property type="entry name" value="2-IMINOBUTANOATE/2-IMINOPROPANOATE DEAMINASE RIDA"/>
    <property type="match status" value="1"/>
</dbReference>
<name>A0A7G8TGB6_9FIRM</name>
<dbReference type="NCBIfam" id="TIGR00004">
    <property type="entry name" value="Rid family detoxifying hydrolase"/>
    <property type="match status" value="1"/>
</dbReference>
<dbReference type="Proteomes" id="UP000515909">
    <property type="component" value="Chromosome"/>
</dbReference>
<dbReference type="EMBL" id="CP060286">
    <property type="protein sequence ID" value="QNK42657.1"/>
    <property type="molecule type" value="Genomic_DNA"/>
</dbReference>
<accession>A0A7G8TGB6</accession>